<feature type="region of interest" description="Disordered" evidence="2">
    <location>
        <begin position="20"/>
        <end position="40"/>
    </location>
</feature>
<gene>
    <name evidence="6" type="ORF">GCM10007933_07790</name>
</gene>
<dbReference type="PANTHER" id="PTHR30469:SF15">
    <property type="entry name" value="HLYD FAMILY OF SECRETION PROTEINS"/>
    <property type="match status" value="1"/>
</dbReference>
<evidence type="ECO:0000256" key="2">
    <source>
        <dbReference type="SAM" id="MobiDB-lite"/>
    </source>
</evidence>
<dbReference type="RefSeq" id="WP_284186780.1">
    <property type="nucleotide sequence ID" value="NZ_BSPX01000006.1"/>
</dbReference>
<evidence type="ECO:0000259" key="5">
    <source>
        <dbReference type="Pfam" id="PF25917"/>
    </source>
</evidence>
<evidence type="ECO:0000256" key="1">
    <source>
        <dbReference type="ARBA" id="ARBA00009477"/>
    </source>
</evidence>
<dbReference type="EMBL" id="BSPX01000006">
    <property type="protein sequence ID" value="GLT21327.1"/>
    <property type="molecule type" value="Genomic_DNA"/>
</dbReference>
<organism evidence="6 7">
    <name type="scientific">Zoogloea oryzae</name>
    <dbReference type="NCBI Taxonomy" id="310767"/>
    <lineage>
        <taxon>Bacteria</taxon>
        <taxon>Pseudomonadati</taxon>
        <taxon>Pseudomonadota</taxon>
        <taxon>Betaproteobacteria</taxon>
        <taxon>Rhodocyclales</taxon>
        <taxon>Zoogloeaceae</taxon>
        <taxon>Zoogloea</taxon>
    </lineage>
</organism>
<dbReference type="Pfam" id="PF25917">
    <property type="entry name" value="BSH_RND"/>
    <property type="match status" value="1"/>
</dbReference>
<dbReference type="InterPro" id="IPR058625">
    <property type="entry name" value="MdtA-like_BSH"/>
</dbReference>
<protein>
    <recommendedName>
        <fullName evidence="8">Efflux RND transporter periplasmic adaptor subunit</fullName>
    </recommendedName>
</protein>
<dbReference type="Gene3D" id="2.40.50.100">
    <property type="match status" value="1"/>
</dbReference>
<name>A0ABQ6F9J6_9RHOO</name>
<dbReference type="InterPro" id="IPR058624">
    <property type="entry name" value="MdtA-like_HH"/>
</dbReference>
<dbReference type="Proteomes" id="UP001157167">
    <property type="component" value="Unassembled WGS sequence"/>
</dbReference>
<dbReference type="Pfam" id="PF25876">
    <property type="entry name" value="HH_MFP_RND"/>
    <property type="match status" value="1"/>
</dbReference>
<feature type="chain" id="PRO_5047244048" description="Efflux RND transporter periplasmic adaptor subunit" evidence="3">
    <location>
        <begin position="20"/>
        <end position="267"/>
    </location>
</feature>
<reference evidence="7" key="1">
    <citation type="journal article" date="2019" name="Int. J. Syst. Evol. Microbiol.">
        <title>The Global Catalogue of Microorganisms (GCM) 10K type strain sequencing project: providing services to taxonomists for standard genome sequencing and annotation.</title>
        <authorList>
            <consortium name="The Broad Institute Genomics Platform"/>
            <consortium name="The Broad Institute Genome Sequencing Center for Infectious Disease"/>
            <person name="Wu L."/>
            <person name="Ma J."/>
        </authorList>
    </citation>
    <scope>NUCLEOTIDE SEQUENCE [LARGE SCALE GENOMIC DNA]</scope>
    <source>
        <strain evidence="7">NBRC 102407</strain>
    </source>
</reference>
<feature type="domain" description="Multidrug resistance protein MdtA-like alpha-helical hairpin" evidence="4">
    <location>
        <begin position="90"/>
        <end position="150"/>
    </location>
</feature>
<comment type="similarity">
    <text evidence="1">Belongs to the membrane fusion protein (MFP) (TC 8.A.1) family.</text>
</comment>
<dbReference type="InterPro" id="IPR006143">
    <property type="entry name" value="RND_pump_MFP"/>
</dbReference>
<dbReference type="Gene3D" id="2.40.30.170">
    <property type="match status" value="1"/>
</dbReference>
<evidence type="ECO:0000259" key="4">
    <source>
        <dbReference type="Pfam" id="PF25876"/>
    </source>
</evidence>
<accession>A0ABQ6F9J6</accession>
<feature type="domain" description="Multidrug resistance protein MdtA-like barrel-sandwich hybrid" evidence="5">
    <location>
        <begin position="55"/>
        <end position="174"/>
    </location>
</feature>
<dbReference type="Gene3D" id="1.10.287.470">
    <property type="entry name" value="Helix hairpin bin"/>
    <property type="match status" value="1"/>
</dbReference>
<evidence type="ECO:0008006" key="8">
    <source>
        <dbReference type="Google" id="ProtNLM"/>
    </source>
</evidence>
<sequence length="267" mass="28567">MFRSMLAIALGATVIGAWAQVPPRVTPPPPPGAATAPALDRQDIRAQLSPRRFTTLAAEVGAKVNRIAVREGERFKAGQVLIVLDCTLQAAQLNKAKATLSAAEKTYAANHRLAELNSVGKLELETSQSEVAKAKADVSLMNATLSKCQISAPFSGRVSEQKVREQQFAQPGQGILEIIDDSALELEFIVPSRWMAWLKDGYRFQVKIDETGGTYPAKVIRLGAKVDPVSQSVKTIAVIDGQFPDLIAGMSGRVQLAPPASTPASPK</sequence>
<dbReference type="SUPFAM" id="SSF111369">
    <property type="entry name" value="HlyD-like secretion proteins"/>
    <property type="match status" value="1"/>
</dbReference>
<comment type="caution">
    <text evidence="6">The sequence shown here is derived from an EMBL/GenBank/DDBJ whole genome shotgun (WGS) entry which is preliminary data.</text>
</comment>
<dbReference type="NCBIfam" id="TIGR01730">
    <property type="entry name" value="RND_mfp"/>
    <property type="match status" value="1"/>
</dbReference>
<evidence type="ECO:0000256" key="3">
    <source>
        <dbReference type="SAM" id="SignalP"/>
    </source>
</evidence>
<proteinExistence type="inferred from homology"/>
<feature type="signal peptide" evidence="3">
    <location>
        <begin position="1"/>
        <end position="19"/>
    </location>
</feature>
<evidence type="ECO:0000313" key="7">
    <source>
        <dbReference type="Proteomes" id="UP001157167"/>
    </source>
</evidence>
<keyword evidence="7" id="KW-1185">Reference proteome</keyword>
<evidence type="ECO:0000313" key="6">
    <source>
        <dbReference type="EMBL" id="GLT21327.1"/>
    </source>
</evidence>
<dbReference type="PANTHER" id="PTHR30469">
    <property type="entry name" value="MULTIDRUG RESISTANCE PROTEIN MDTA"/>
    <property type="match status" value="1"/>
</dbReference>
<keyword evidence="3" id="KW-0732">Signal</keyword>